<feature type="domain" description="C2" evidence="1">
    <location>
        <begin position="38"/>
        <end position="184"/>
    </location>
</feature>
<dbReference type="SUPFAM" id="SSF49562">
    <property type="entry name" value="C2 domain (Calcium/lipid-binding domain, CaLB)"/>
    <property type="match status" value="1"/>
</dbReference>
<gene>
    <name evidence="2" type="ORF">AXF42_Ash006467</name>
</gene>
<organism evidence="2 3">
    <name type="scientific">Apostasia shenzhenica</name>
    <dbReference type="NCBI Taxonomy" id="1088818"/>
    <lineage>
        <taxon>Eukaryota</taxon>
        <taxon>Viridiplantae</taxon>
        <taxon>Streptophyta</taxon>
        <taxon>Embryophyta</taxon>
        <taxon>Tracheophyta</taxon>
        <taxon>Spermatophyta</taxon>
        <taxon>Magnoliopsida</taxon>
        <taxon>Liliopsida</taxon>
        <taxon>Asparagales</taxon>
        <taxon>Orchidaceae</taxon>
        <taxon>Apostasioideae</taxon>
        <taxon>Apostasia</taxon>
    </lineage>
</organism>
<dbReference type="PANTHER" id="PTHR32246:SF166">
    <property type="entry name" value="OS06G0128800 PROTEIN"/>
    <property type="match status" value="1"/>
</dbReference>
<dbReference type="GO" id="GO:0006952">
    <property type="term" value="P:defense response"/>
    <property type="evidence" value="ECO:0007669"/>
    <property type="project" value="InterPro"/>
</dbReference>
<keyword evidence="3" id="KW-1185">Reference proteome</keyword>
<dbReference type="PROSITE" id="PS50004">
    <property type="entry name" value="C2"/>
    <property type="match status" value="1"/>
</dbReference>
<dbReference type="InterPro" id="IPR035892">
    <property type="entry name" value="C2_domain_sf"/>
</dbReference>
<dbReference type="CDD" id="cd04051">
    <property type="entry name" value="C2_SRC2_like"/>
    <property type="match status" value="1"/>
</dbReference>
<dbReference type="PANTHER" id="PTHR32246">
    <property type="entry name" value="INGRESSION PROTEIN FIC1"/>
    <property type="match status" value="1"/>
</dbReference>
<dbReference type="InterPro" id="IPR000008">
    <property type="entry name" value="C2_dom"/>
</dbReference>
<dbReference type="EMBL" id="KZ451935">
    <property type="protein sequence ID" value="PKA60833.1"/>
    <property type="molecule type" value="Genomic_DNA"/>
</dbReference>
<dbReference type="SMART" id="SM00239">
    <property type="entry name" value="C2"/>
    <property type="match status" value="1"/>
</dbReference>
<dbReference type="AlphaFoldDB" id="A0A2I0AZ53"/>
<reference evidence="2 3" key="1">
    <citation type="journal article" date="2017" name="Nature">
        <title>The Apostasia genome and the evolution of orchids.</title>
        <authorList>
            <person name="Zhang G.Q."/>
            <person name="Liu K.W."/>
            <person name="Li Z."/>
            <person name="Lohaus R."/>
            <person name="Hsiao Y.Y."/>
            <person name="Niu S.C."/>
            <person name="Wang J.Y."/>
            <person name="Lin Y.C."/>
            <person name="Xu Q."/>
            <person name="Chen L.J."/>
            <person name="Yoshida K."/>
            <person name="Fujiwara S."/>
            <person name="Wang Z.W."/>
            <person name="Zhang Y.Q."/>
            <person name="Mitsuda N."/>
            <person name="Wang M."/>
            <person name="Liu G.H."/>
            <person name="Pecoraro L."/>
            <person name="Huang H.X."/>
            <person name="Xiao X.J."/>
            <person name="Lin M."/>
            <person name="Wu X.Y."/>
            <person name="Wu W.L."/>
            <person name="Chen Y.Y."/>
            <person name="Chang S.B."/>
            <person name="Sakamoto S."/>
            <person name="Ohme-Takagi M."/>
            <person name="Yagi M."/>
            <person name="Zeng S.J."/>
            <person name="Shen C.Y."/>
            <person name="Yeh C.M."/>
            <person name="Luo Y.B."/>
            <person name="Tsai W.C."/>
            <person name="Van de Peer Y."/>
            <person name="Liu Z.J."/>
        </authorList>
    </citation>
    <scope>NUCLEOTIDE SEQUENCE [LARGE SCALE GENOMIC DNA]</scope>
    <source>
        <strain evidence="3">cv. Shenzhen</strain>
        <tissue evidence="2">Stem</tissue>
    </source>
</reference>
<dbReference type="OrthoDB" id="786358at2759"/>
<proteinExistence type="predicted"/>
<dbReference type="Proteomes" id="UP000236161">
    <property type="component" value="Unassembled WGS sequence"/>
</dbReference>
<evidence type="ECO:0000313" key="3">
    <source>
        <dbReference type="Proteomes" id="UP000236161"/>
    </source>
</evidence>
<dbReference type="InterPro" id="IPR044750">
    <property type="entry name" value="C2_SRC2/BAP"/>
</dbReference>
<dbReference type="Gene3D" id="2.60.40.150">
    <property type="entry name" value="C2 domain"/>
    <property type="match status" value="1"/>
</dbReference>
<accession>A0A2I0AZ53</accession>
<dbReference type="Pfam" id="PF00168">
    <property type="entry name" value="C2"/>
    <property type="match status" value="1"/>
</dbReference>
<evidence type="ECO:0000259" key="1">
    <source>
        <dbReference type="PROSITE" id="PS50004"/>
    </source>
</evidence>
<evidence type="ECO:0000313" key="2">
    <source>
        <dbReference type="EMBL" id="PKA60833.1"/>
    </source>
</evidence>
<name>A0A2I0AZ53_9ASPA</name>
<protein>
    <recommendedName>
        <fullName evidence="1">C2 domain-containing protein</fullName>
    </recommendedName>
</protein>
<sequence length="279" mass="29984">MILIPNEKIQREKIPPFSVLSIHTLSCTYFYPHTLRHPSPTAAAAAMVEEKGKPELEMVVTVHSAESLKLPSLPILPRRRFRPYASLSTFRAAGGRHRTRVDEKGACNPVWEDTVSLPIDAAFLRPRRRRRIGGWEEEEDDGASVNVRVMSKGWLMGPTELGWCRILPGDVVDGLRPPAMPRRLSYALRTGRHGGRGQGVIHMTVRLMGAPIDCLASQAAVVRTPAIAVPPAAAKAAVWGQVAIGIPVAAVAVDGLSPAGINGSCSRLGGHADGGHVAC</sequence>